<evidence type="ECO:0000256" key="1">
    <source>
        <dbReference type="SAM" id="SignalP"/>
    </source>
</evidence>
<evidence type="ECO:0000313" key="4">
    <source>
        <dbReference type="Proteomes" id="UP000323505"/>
    </source>
</evidence>
<dbReference type="Proteomes" id="UP000323505">
    <property type="component" value="Unassembled WGS sequence"/>
</dbReference>
<dbReference type="CDD" id="cd00161">
    <property type="entry name" value="beta-trefoil_Ricin-like"/>
    <property type="match status" value="1"/>
</dbReference>
<dbReference type="RefSeq" id="WP_148766408.1">
    <property type="nucleotide sequence ID" value="NZ_VSRQ01000008.1"/>
</dbReference>
<feature type="domain" description="Ricin B lectin" evidence="2">
    <location>
        <begin position="42"/>
        <end position="189"/>
    </location>
</feature>
<proteinExistence type="predicted"/>
<dbReference type="SUPFAM" id="SSF50370">
    <property type="entry name" value="Ricin B-like lectins"/>
    <property type="match status" value="1"/>
</dbReference>
<dbReference type="EMBL" id="VSRQ01000008">
    <property type="protein sequence ID" value="TYK44380.1"/>
    <property type="molecule type" value="Genomic_DNA"/>
</dbReference>
<dbReference type="SMART" id="SM00458">
    <property type="entry name" value="RICIN"/>
    <property type="match status" value="1"/>
</dbReference>
<sequence length="190" mass="20804">MRNRLIHALAALCVPALLTSTPLAASAAQPATGKPAKAEVQAGYVTMWAWLGNTDRCIDVPGWSTQKSTKLHTWDCLPTQANELFTAEGPYTNNPGGYAAYLLRNKHSGMCINVPNKNKTPGVQLIQYPCNPNEANSQWVDMRTRSIHVFKNAYTNLCMAVEGGGTANGTKLIQWHCDETQAYEKFYLGG</sequence>
<keyword evidence="1" id="KW-0732">Signal</keyword>
<dbReference type="InterPro" id="IPR035992">
    <property type="entry name" value="Ricin_B-like_lectins"/>
</dbReference>
<dbReference type="Pfam" id="PF14200">
    <property type="entry name" value="RicinB_lectin_2"/>
    <property type="match status" value="1"/>
</dbReference>
<feature type="chain" id="PRO_5023142981" evidence="1">
    <location>
        <begin position="28"/>
        <end position="190"/>
    </location>
</feature>
<dbReference type="GO" id="GO:0030246">
    <property type="term" value="F:carbohydrate binding"/>
    <property type="evidence" value="ECO:0007669"/>
    <property type="project" value="UniProtKB-KW"/>
</dbReference>
<evidence type="ECO:0000259" key="2">
    <source>
        <dbReference type="SMART" id="SM00458"/>
    </source>
</evidence>
<protein>
    <submittedName>
        <fullName evidence="3">Ricin-type beta-trefoil lectin domain protein</fullName>
    </submittedName>
</protein>
<evidence type="ECO:0000313" key="3">
    <source>
        <dbReference type="EMBL" id="TYK44380.1"/>
    </source>
</evidence>
<dbReference type="Gene3D" id="2.80.10.50">
    <property type="match status" value="1"/>
</dbReference>
<keyword evidence="4" id="KW-1185">Reference proteome</keyword>
<dbReference type="InterPro" id="IPR000772">
    <property type="entry name" value="Ricin_B_lectin"/>
</dbReference>
<accession>A0A5D3F9M5</accession>
<reference evidence="3 4" key="1">
    <citation type="submission" date="2019-08" db="EMBL/GenBank/DDBJ databases">
        <title>Actinomadura sp. nov. CYP1-5 isolated from mountain soil.</title>
        <authorList>
            <person name="Songsumanus A."/>
            <person name="Kuncharoen N."/>
            <person name="Kudo T."/>
            <person name="Yuki M."/>
            <person name="Igarashi Y."/>
            <person name="Tanasupawat S."/>
        </authorList>
    </citation>
    <scope>NUCLEOTIDE SEQUENCE [LARGE SCALE GENOMIC DNA]</scope>
    <source>
        <strain evidence="3 4">CYP1-5</strain>
    </source>
</reference>
<feature type="signal peptide" evidence="1">
    <location>
        <begin position="1"/>
        <end position="27"/>
    </location>
</feature>
<dbReference type="AlphaFoldDB" id="A0A5D3F9M5"/>
<dbReference type="PROSITE" id="PS50231">
    <property type="entry name" value="RICIN_B_LECTIN"/>
    <property type="match status" value="1"/>
</dbReference>
<keyword evidence="3" id="KW-0430">Lectin</keyword>
<comment type="caution">
    <text evidence="3">The sequence shown here is derived from an EMBL/GenBank/DDBJ whole genome shotgun (WGS) entry which is preliminary data.</text>
</comment>
<name>A0A5D3F9M5_9ACTN</name>
<organism evidence="3 4">
    <name type="scientific">Actinomadura decatromicini</name>
    <dbReference type="NCBI Taxonomy" id="2604572"/>
    <lineage>
        <taxon>Bacteria</taxon>
        <taxon>Bacillati</taxon>
        <taxon>Actinomycetota</taxon>
        <taxon>Actinomycetes</taxon>
        <taxon>Streptosporangiales</taxon>
        <taxon>Thermomonosporaceae</taxon>
        <taxon>Actinomadura</taxon>
    </lineage>
</organism>
<gene>
    <name evidence="3" type="ORF">FXF68_33410</name>
</gene>